<reference evidence="3" key="2">
    <citation type="submission" date="2021-08" db="EMBL/GenBank/DDBJ databases">
        <authorList>
            <person name="Tani A."/>
            <person name="Ola A."/>
            <person name="Ogura Y."/>
            <person name="Katsura K."/>
            <person name="Hayashi T."/>
        </authorList>
    </citation>
    <scope>NUCLEOTIDE SEQUENCE</scope>
    <source>
        <strain evidence="3">DSM 23674</strain>
    </source>
</reference>
<dbReference type="Pfam" id="PF04536">
    <property type="entry name" value="TPM_phosphatase"/>
    <property type="match status" value="1"/>
</dbReference>
<keyword evidence="1" id="KW-0812">Transmembrane</keyword>
<proteinExistence type="predicted"/>
<feature type="transmembrane region" description="Helical" evidence="1">
    <location>
        <begin position="85"/>
        <end position="106"/>
    </location>
</feature>
<feature type="transmembrane region" description="Helical" evidence="1">
    <location>
        <begin position="59"/>
        <end position="79"/>
    </location>
</feature>
<evidence type="ECO:0000313" key="3">
    <source>
        <dbReference type="EMBL" id="GJE57239.1"/>
    </source>
</evidence>
<evidence type="ECO:0000259" key="2">
    <source>
        <dbReference type="Pfam" id="PF04536"/>
    </source>
</evidence>
<reference evidence="3" key="1">
    <citation type="journal article" date="2021" name="Front. Microbiol.">
        <title>Comprehensive Comparative Genomics and Phenotyping of Methylobacterium Species.</title>
        <authorList>
            <person name="Alessa O."/>
            <person name="Ogura Y."/>
            <person name="Fujitani Y."/>
            <person name="Takami H."/>
            <person name="Hayashi T."/>
            <person name="Sahin N."/>
            <person name="Tani A."/>
        </authorList>
    </citation>
    <scope>NUCLEOTIDE SEQUENCE</scope>
    <source>
        <strain evidence="3">DSM 23674</strain>
    </source>
</reference>
<accession>A0ABQ4TPG8</accession>
<dbReference type="Proteomes" id="UP001055101">
    <property type="component" value="Unassembled WGS sequence"/>
</dbReference>
<keyword evidence="4" id="KW-1185">Reference proteome</keyword>
<evidence type="ECO:0000256" key="1">
    <source>
        <dbReference type="SAM" id="Phobius"/>
    </source>
</evidence>
<protein>
    <recommendedName>
        <fullName evidence="2">TPM domain-containing protein</fullName>
    </recommendedName>
</protein>
<keyword evidence="1" id="KW-0472">Membrane</keyword>
<keyword evidence="1" id="KW-1133">Transmembrane helix</keyword>
<dbReference type="EMBL" id="BPRA01000019">
    <property type="protein sequence ID" value="GJE57239.1"/>
    <property type="molecule type" value="Genomic_DNA"/>
</dbReference>
<dbReference type="PANTHER" id="PTHR30373:SF8">
    <property type="entry name" value="BLL7265 PROTEIN"/>
    <property type="match status" value="1"/>
</dbReference>
<gene>
    <name evidence="3" type="ORF">EKPJFOCH_3752</name>
</gene>
<feature type="domain" description="TPM" evidence="2">
    <location>
        <begin position="126"/>
        <end position="203"/>
    </location>
</feature>
<organism evidence="3 4">
    <name type="scientific">Methylobacterium thuringiense</name>
    <dbReference type="NCBI Taxonomy" id="1003091"/>
    <lineage>
        <taxon>Bacteria</taxon>
        <taxon>Pseudomonadati</taxon>
        <taxon>Pseudomonadota</taxon>
        <taxon>Alphaproteobacteria</taxon>
        <taxon>Hyphomicrobiales</taxon>
        <taxon>Methylobacteriaceae</taxon>
        <taxon>Methylobacterium</taxon>
    </lineage>
</organism>
<evidence type="ECO:0000313" key="4">
    <source>
        <dbReference type="Proteomes" id="UP001055101"/>
    </source>
</evidence>
<sequence>MAGSRAAAGRPAVEVLPVTGSPCPPLTRDERAAIAVAIARAESATSGEIVVIVAARSGLYRSAAPVLALFAGLAAPWPLIGFTTLSAATIAAIQAAVALAALLVGLDPRLRIRLVPPAIRRDRVREAACREFGARGLIGTQARTGVLIYLALAEHHAEIVADAAVRARVSDATWTAILSDLATAAGRGELGPGLVVAVARVGAVLAVELPAGPNRNELPNRVIVLD</sequence>
<dbReference type="PANTHER" id="PTHR30373">
    <property type="entry name" value="UPF0603 PROTEIN YGCG"/>
    <property type="match status" value="1"/>
</dbReference>
<dbReference type="InterPro" id="IPR007621">
    <property type="entry name" value="TPM_dom"/>
</dbReference>
<comment type="caution">
    <text evidence="3">The sequence shown here is derived from an EMBL/GenBank/DDBJ whole genome shotgun (WGS) entry which is preliminary data.</text>
</comment>
<name>A0ABQ4TPG8_9HYPH</name>
<dbReference type="Gene3D" id="3.10.310.50">
    <property type="match status" value="1"/>
</dbReference>